<feature type="signal peptide" evidence="1">
    <location>
        <begin position="1"/>
        <end position="22"/>
    </location>
</feature>
<feature type="chain" id="PRO_5010995912" evidence="1">
    <location>
        <begin position="23"/>
        <end position="181"/>
    </location>
</feature>
<evidence type="ECO:0000313" key="2">
    <source>
        <dbReference type="EMBL" id="ARS35622.1"/>
    </source>
</evidence>
<dbReference type="Pfam" id="PF04170">
    <property type="entry name" value="NlpE"/>
    <property type="match status" value="1"/>
</dbReference>
<dbReference type="RefSeq" id="WP_025606589.1">
    <property type="nucleotide sequence ID" value="NZ_CP021235.1"/>
</dbReference>
<dbReference type="KEGG" id="pact:CA264_09305"/>
<sequence length="181" mass="19399">MKTLIAFIILFSVTFGSQQAQAQTGKSYSEWLKGKSGGSKATAKKASAKAKAAGTTAEAASAPAMAAPNGTFRGTLACADCQGIRVELTLTGAPKDANRSFTMKQMYVGKPESKGVVSSSGKWFLAKGNIQNPEAVVLQLIPTAGDVEPVYFLQVSEREIKLLNRQQDEFKDSRNYSLRKL</sequence>
<protein>
    <submittedName>
        <fullName evidence="2">Copper homeostasis protein</fullName>
    </submittedName>
</protein>
<dbReference type="STRING" id="709015.GCA_000472485_01875"/>
<gene>
    <name evidence="2" type="ORF">CA264_09305</name>
</gene>
<name>A0A1X9YRY0_9BACT</name>
<reference evidence="3" key="1">
    <citation type="submission" date="2017-05" db="EMBL/GenBank/DDBJ databases">
        <authorList>
            <person name="Ray J."/>
            <person name="Price M."/>
            <person name="Deutschbauer A."/>
        </authorList>
    </citation>
    <scope>NUCLEOTIDE SEQUENCE [LARGE SCALE GENOMIC DNA]</scope>
    <source>
        <strain evidence="3">DSM 19842</strain>
    </source>
</reference>
<keyword evidence="3" id="KW-1185">Reference proteome</keyword>
<dbReference type="AlphaFoldDB" id="A0A1X9YRY0"/>
<proteinExistence type="predicted"/>
<evidence type="ECO:0000313" key="3">
    <source>
        <dbReference type="Proteomes" id="UP000266292"/>
    </source>
</evidence>
<dbReference type="EMBL" id="CP021235">
    <property type="protein sequence ID" value="ARS35622.1"/>
    <property type="molecule type" value="Genomic_DNA"/>
</dbReference>
<dbReference type="Proteomes" id="UP000266292">
    <property type="component" value="Chromosome"/>
</dbReference>
<accession>A0A1X9YRY0</accession>
<organism evidence="2 3">
    <name type="scientific">Pontibacter actiniarum</name>
    <dbReference type="NCBI Taxonomy" id="323450"/>
    <lineage>
        <taxon>Bacteria</taxon>
        <taxon>Pseudomonadati</taxon>
        <taxon>Bacteroidota</taxon>
        <taxon>Cytophagia</taxon>
        <taxon>Cytophagales</taxon>
        <taxon>Hymenobacteraceae</taxon>
        <taxon>Pontibacter</taxon>
    </lineage>
</organism>
<evidence type="ECO:0000256" key="1">
    <source>
        <dbReference type="SAM" id="SignalP"/>
    </source>
</evidence>
<dbReference type="OrthoDB" id="5348860at2"/>
<dbReference type="Gene3D" id="2.40.128.640">
    <property type="match status" value="1"/>
</dbReference>
<dbReference type="InterPro" id="IPR007298">
    <property type="entry name" value="Cu-R_lipoprotein_NlpE"/>
</dbReference>
<keyword evidence="1" id="KW-0732">Signal</keyword>